<protein>
    <recommendedName>
        <fullName evidence="3">HD domain-containing protein</fullName>
    </recommendedName>
</protein>
<dbReference type="AlphaFoldDB" id="A0A7X9FSX0"/>
<evidence type="ECO:0000313" key="1">
    <source>
        <dbReference type="EMBL" id="NMC63649.1"/>
    </source>
</evidence>
<proteinExistence type="predicted"/>
<gene>
    <name evidence="1" type="ORF">GYA55_10855</name>
</gene>
<reference evidence="1 2" key="1">
    <citation type="journal article" date="2020" name="Biotechnol. Biofuels">
        <title>New insights from the biogas microbiome by comprehensive genome-resolved metagenomics of nearly 1600 species originating from multiple anaerobic digesters.</title>
        <authorList>
            <person name="Campanaro S."/>
            <person name="Treu L."/>
            <person name="Rodriguez-R L.M."/>
            <person name="Kovalovszki A."/>
            <person name="Ziels R.M."/>
            <person name="Maus I."/>
            <person name="Zhu X."/>
            <person name="Kougias P.G."/>
            <person name="Basile A."/>
            <person name="Luo G."/>
            <person name="Schluter A."/>
            <person name="Konstantinidis K.T."/>
            <person name="Angelidaki I."/>
        </authorList>
    </citation>
    <scope>NUCLEOTIDE SEQUENCE [LARGE SCALE GENOMIC DNA]</scope>
    <source>
        <strain evidence="1">AS27yjCOA_65</strain>
    </source>
</reference>
<evidence type="ECO:0008006" key="3">
    <source>
        <dbReference type="Google" id="ProtNLM"/>
    </source>
</evidence>
<dbReference type="EMBL" id="JAAZON010000496">
    <property type="protein sequence ID" value="NMC63649.1"/>
    <property type="molecule type" value="Genomic_DNA"/>
</dbReference>
<comment type="caution">
    <text evidence="1">The sequence shown here is derived from an EMBL/GenBank/DDBJ whole genome shotgun (WGS) entry which is preliminary data.</text>
</comment>
<dbReference type="SUPFAM" id="SSF109604">
    <property type="entry name" value="HD-domain/PDEase-like"/>
    <property type="match status" value="1"/>
</dbReference>
<evidence type="ECO:0000313" key="2">
    <source>
        <dbReference type="Proteomes" id="UP000524246"/>
    </source>
</evidence>
<sequence>MAPHNIPISLVTSAPEPDRALVKELLATFDPKLRNFTSKDQATIASLRKGVERFAKALSTLSIEKLGCFLEKLEHGIKTGEMFSLPSEDRNTLIAYRHMLLAARHFHELMLRGKPPQRRMTVSPLFIRTQHIVRVAAALGRIKDFLGRVANDELVDTIKECRRTCRFINPLTVNCEISPRLIVDLYEGHAREILEHPILKQDKVRLEEFHEFRKNFRQLLLFTRLNLMGSSSVDLIELHKRLNELSTKLGKEREALFKKMGLDILGSITIEEYVEFNPELRNSICVNLQSLLISLSNLKIHSDKGAPIVDLDDEKYIMILSKLQSDEESTKFNDVLLAYNIAKSALERVYRKDGLVCSFEHVRDVSVILLIEAGIADPDLHIAALLHESRVESDANHNEQLCGDKLAHRLTSEFLDLLFDERAVNAIKSLTSGKNLKECCNASRDEGNQNASDMVLLIKMADYLYELRSLPLDDTDYCIDFLTKTINEIVTAFSASIAQVDDKTYKAGAERLRDLLVEETSQKSSFFQ</sequence>
<organism evidence="1 2">
    <name type="scientific">SAR324 cluster bacterium</name>
    <dbReference type="NCBI Taxonomy" id="2024889"/>
    <lineage>
        <taxon>Bacteria</taxon>
        <taxon>Deltaproteobacteria</taxon>
        <taxon>SAR324 cluster</taxon>
    </lineage>
</organism>
<name>A0A7X9FSX0_9DELT</name>
<dbReference type="Gene3D" id="1.10.3210.10">
    <property type="entry name" value="Hypothetical protein af1432"/>
    <property type="match status" value="1"/>
</dbReference>
<accession>A0A7X9FSX0</accession>
<dbReference type="Proteomes" id="UP000524246">
    <property type="component" value="Unassembled WGS sequence"/>
</dbReference>